<proteinExistence type="predicted"/>
<name>A0A7I7TG54_9MYCO</name>
<sequence length="186" mass="20449">MSEGTAAELARLRQIEAEEWAALDNLKAECVARVADGMAAEVDAYAKKIANAHPEQAKALGKEGVSALRRELAEVTAELADQLRGAVDEIEWPEPKQYGKLDSSAVHSALFKFLYGARVDRLTRVLKAHGFPFEPTAGVLPQDLYDRSSFGDLAEALQNIGRIQQEVAQAKIVDDRDTVDSLWEEQ</sequence>
<dbReference type="RefSeq" id="WP_163751332.1">
    <property type="nucleotide sequence ID" value="NZ_AP022596.1"/>
</dbReference>
<accession>A0A7I7TG54</accession>
<reference evidence="1 2" key="1">
    <citation type="journal article" date="2019" name="Emerg. Microbes Infect.">
        <title>Comprehensive subspecies identification of 175 nontuberculous mycobacteria species based on 7547 genomic profiles.</title>
        <authorList>
            <person name="Matsumoto Y."/>
            <person name="Kinjo T."/>
            <person name="Motooka D."/>
            <person name="Nabeya D."/>
            <person name="Jung N."/>
            <person name="Uechi K."/>
            <person name="Horii T."/>
            <person name="Iida T."/>
            <person name="Fujita J."/>
            <person name="Nakamura S."/>
        </authorList>
    </citation>
    <scope>NUCLEOTIDE SEQUENCE [LARGE SCALE GENOMIC DNA]</scope>
    <source>
        <strain evidence="1 2">JCM 30396</strain>
    </source>
</reference>
<gene>
    <name evidence="1" type="ORF">MHEL_55980</name>
</gene>
<protein>
    <submittedName>
        <fullName evidence="1">Uncharacterized protein</fullName>
    </submittedName>
</protein>
<evidence type="ECO:0000313" key="1">
    <source>
        <dbReference type="EMBL" id="BBY67355.1"/>
    </source>
</evidence>
<keyword evidence="2" id="KW-1185">Reference proteome</keyword>
<dbReference type="Proteomes" id="UP000467148">
    <property type="component" value="Chromosome"/>
</dbReference>
<dbReference type="KEGG" id="mhev:MHEL_55980"/>
<evidence type="ECO:0000313" key="2">
    <source>
        <dbReference type="Proteomes" id="UP000467148"/>
    </source>
</evidence>
<organism evidence="1 2">
    <name type="scientific">Mycolicibacterium helvum</name>
    <dbReference type="NCBI Taxonomy" id="1534349"/>
    <lineage>
        <taxon>Bacteria</taxon>
        <taxon>Bacillati</taxon>
        <taxon>Actinomycetota</taxon>
        <taxon>Actinomycetes</taxon>
        <taxon>Mycobacteriales</taxon>
        <taxon>Mycobacteriaceae</taxon>
        <taxon>Mycolicibacterium</taxon>
    </lineage>
</organism>
<dbReference type="EMBL" id="AP022596">
    <property type="protein sequence ID" value="BBY67355.1"/>
    <property type="molecule type" value="Genomic_DNA"/>
</dbReference>
<dbReference type="AlphaFoldDB" id="A0A7I7TG54"/>